<keyword evidence="1" id="KW-0812">Transmembrane</keyword>
<feature type="transmembrane region" description="Helical" evidence="1">
    <location>
        <begin position="35"/>
        <end position="57"/>
    </location>
</feature>
<dbReference type="EMBL" id="DVJK01000048">
    <property type="protein sequence ID" value="HIS66247.1"/>
    <property type="molecule type" value="Genomic_DNA"/>
</dbReference>
<sequence length="323" mass="35119">MTAEKFSEALGYVGDRYLDEAEGFRPRRARRYMRAAAALLAAALALALCGTALAAAVTGESMTELLQSLWERRFGRPMSPEHEAAVAGMTQELGLSQTADGVTVRVDSARAEGYDAWLLIEVTGLEFDEASNYHFGMKSLSFNGRCGSYVARDFVSEGGEKLVVLIEHIFHDRSAPREALDVELRLGTLRRSEGGEAGQGAMLAAGPWSFDFRLEQGEEPRAVRLPDTEVPARREAPAVTLTELEVSGVGCRFRWYNPDGDITPKIYTLAIVLEDGSVNVSLGSASAVGGGYWESKCLWAIPVEIDEAVALLVNEELLPIERG</sequence>
<keyword evidence="1" id="KW-1133">Transmembrane helix</keyword>
<comment type="caution">
    <text evidence="2">The sequence shown here is derived from an EMBL/GenBank/DDBJ whole genome shotgun (WGS) entry which is preliminary data.</text>
</comment>
<protein>
    <recommendedName>
        <fullName evidence="4">DUF4179 domain-containing protein</fullName>
    </recommendedName>
</protein>
<evidence type="ECO:0000313" key="2">
    <source>
        <dbReference type="EMBL" id="HIS66247.1"/>
    </source>
</evidence>
<gene>
    <name evidence="2" type="ORF">IAC18_01665</name>
</gene>
<organism evidence="2 3">
    <name type="scientific">Candidatus Scatomorpha merdipullorum</name>
    <dbReference type="NCBI Taxonomy" id="2840927"/>
    <lineage>
        <taxon>Bacteria</taxon>
        <taxon>Bacillati</taxon>
        <taxon>Bacillota</taxon>
        <taxon>Clostridia</taxon>
        <taxon>Eubacteriales</taxon>
        <taxon>Candidatus Scatomorpha</taxon>
    </lineage>
</organism>
<keyword evidence="1" id="KW-0472">Membrane</keyword>
<accession>A0A9D1JUL0</accession>
<reference evidence="2" key="2">
    <citation type="journal article" date="2021" name="PeerJ">
        <title>Extensive microbial diversity within the chicken gut microbiome revealed by metagenomics and culture.</title>
        <authorList>
            <person name="Gilroy R."/>
            <person name="Ravi A."/>
            <person name="Getino M."/>
            <person name="Pursley I."/>
            <person name="Horton D.L."/>
            <person name="Alikhan N.F."/>
            <person name="Baker D."/>
            <person name="Gharbi K."/>
            <person name="Hall N."/>
            <person name="Watson M."/>
            <person name="Adriaenssens E.M."/>
            <person name="Foster-Nyarko E."/>
            <person name="Jarju S."/>
            <person name="Secka A."/>
            <person name="Antonio M."/>
            <person name="Oren A."/>
            <person name="Chaudhuri R.R."/>
            <person name="La Ragione R."/>
            <person name="Hildebrand F."/>
            <person name="Pallen M.J."/>
        </authorList>
    </citation>
    <scope>NUCLEOTIDE SEQUENCE</scope>
    <source>
        <strain evidence="2">ChiHjej10B9-9673</strain>
    </source>
</reference>
<dbReference type="Gene3D" id="2.60.40.1630">
    <property type="entry name" value="bacillus anthracis domain"/>
    <property type="match status" value="1"/>
</dbReference>
<reference evidence="2" key="1">
    <citation type="submission" date="2020-10" db="EMBL/GenBank/DDBJ databases">
        <authorList>
            <person name="Gilroy R."/>
        </authorList>
    </citation>
    <scope>NUCLEOTIDE SEQUENCE</scope>
    <source>
        <strain evidence="2">ChiHjej10B9-9673</strain>
    </source>
</reference>
<name>A0A9D1JUL0_9FIRM</name>
<dbReference type="AlphaFoldDB" id="A0A9D1JUL0"/>
<evidence type="ECO:0008006" key="4">
    <source>
        <dbReference type="Google" id="ProtNLM"/>
    </source>
</evidence>
<evidence type="ECO:0000313" key="3">
    <source>
        <dbReference type="Proteomes" id="UP000824001"/>
    </source>
</evidence>
<proteinExistence type="predicted"/>
<evidence type="ECO:0000256" key="1">
    <source>
        <dbReference type="SAM" id="Phobius"/>
    </source>
</evidence>
<dbReference type="Proteomes" id="UP000824001">
    <property type="component" value="Unassembled WGS sequence"/>
</dbReference>